<protein>
    <submittedName>
        <fullName evidence="2">Uncharacterized protein</fullName>
    </submittedName>
</protein>
<dbReference type="Proteomes" id="UP001201262">
    <property type="component" value="Unassembled WGS sequence"/>
</dbReference>
<name>A0AAD4PWW1_9EURO</name>
<evidence type="ECO:0000313" key="2">
    <source>
        <dbReference type="EMBL" id="KAH8695530.1"/>
    </source>
</evidence>
<sequence>MPTTSPSTAPLEGWQFDDNSRSSWDILWTCLSAILACTWTALHLSVPKNRQPEWRAFTQKVLIWLFVVVYPELTLVNEAVSQFFLAQKTLTNFESAQEEIDQGAVPPSSVLGEPEWSPESWSLTHAFCVNMRGLALQTKDKRTYVVESRHVRILLKAGIINYSLFDKRDIDDRSKVDSLAKVFSLIQSIYTTVNLLSRVAYHLPITPLEITTLAFLFCPFISYAFWWKKPKDMSAPILIHLPYNHDSDEMASELRDLLTDNREVSLRKELLGNLCVLLASLAFSAIHIAAWNSSFPTPAERLAWRVLSVISICLCLPMFLVMQMPFLRGWLASFQLPGLPSFDNPYPDETKPEIVVLVILLFTYALARIGTFVLMIMSLRALPAGSYVSIDWLKSIPHI</sequence>
<keyword evidence="1" id="KW-0472">Membrane</keyword>
<evidence type="ECO:0000313" key="3">
    <source>
        <dbReference type="Proteomes" id="UP001201262"/>
    </source>
</evidence>
<feature type="transmembrane region" description="Helical" evidence="1">
    <location>
        <begin position="270"/>
        <end position="290"/>
    </location>
</feature>
<proteinExistence type="predicted"/>
<keyword evidence="1" id="KW-0812">Transmembrane</keyword>
<dbReference type="PANTHER" id="PTHR35043">
    <property type="entry name" value="TRANSCRIPTION FACTOR DOMAIN-CONTAINING PROTEIN"/>
    <property type="match status" value="1"/>
</dbReference>
<evidence type="ECO:0000256" key="1">
    <source>
        <dbReference type="SAM" id="Phobius"/>
    </source>
</evidence>
<feature type="transmembrane region" description="Helical" evidence="1">
    <location>
        <begin position="26"/>
        <end position="46"/>
    </location>
</feature>
<feature type="transmembrane region" description="Helical" evidence="1">
    <location>
        <begin position="302"/>
        <end position="321"/>
    </location>
</feature>
<feature type="transmembrane region" description="Helical" evidence="1">
    <location>
        <begin position="354"/>
        <end position="377"/>
    </location>
</feature>
<accession>A0AAD4PWW1</accession>
<feature type="transmembrane region" description="Helical" evidence="1">
    <location>
        <begin position="207"/>
        <end position="226"/>
    </location>
</feature>
<keyword evidence="1" id="KW-1133">Transmembrane helix</keyword>
<gene>
    <name evidence="2" type="ORF">BGW36DRAFT_398744</name>
</gene>
<comment type="caution">
    <text evidence="2">The sequence shown here is derived from an EMBL/GenBank/DDBJ whole genome shotgun (WGS) entry which is preliminary data.</text>
</comment>
<dbReference type="PANTHER" id="PTHR35043:SF7">
    <property type="entry name" value="TRANSCRIPTION FACTOR DOMAIN-CONTAINING PROTEIN"/>
    <property type="match status" value="1"/>
</dbReference>
<keyword evidence="3" id="KW-1185">Reference proteome</keyword>
<reference evidence="2" key="1">
    <citation type="submission" date="2021-12" db="EMBL/GenBank/DDBJ databases">
        <title>Convergent genome expansion in fungi linked to evolution of root-endophyte symbiosis.</title>
        <authorList>
            <consortium name="DOE Joint Genome Institute"/>
            <person name="Ke Y.-H."/>
            <person name="Bonito G."/>
            <person name="Liao H.-L."/>
            <person name="Looney B."/>
            <person name="Rojas-Flechas A."/>
            <person name="Nash J."/>
            <person name="Hameed K."/>
            <person name="Schadt C."/>
            <person name="Martin F."/>
            <person name="Crous P.W."/>
            <person name="Miettinen O."/>
            <person name="Magnuson J.K."/>
            <person name="Labbe J."/>
            <person name="Jacobson D."/>
            <person name="Doktycz M.J."/>
            <person name="Veneault-Fourrey C."/>
            <person name="Kuo A."/>
            <person name="Mondo S."/>
            <person name="Calhoun S."/>
            <person name="Riley R."/>
            <person name="Ohm R."/>
            <person name="LaButti K."/>
            <person name="Andreopoulos B."/>
            <person name="Pangilinan J."/>
            <person name="Nolan M."/>
            <person name="Tritt A."/>
            <person name="Clum A."/>
            <person name="Lipzen A."/>
            <person name="Daum C."/>
            <person name="Barry K."/>
            <person name="Grigoriev I.V."/>
            <person name="Vilgalys R."/>
        </authorList>
    </citation>
    <scope>NUCLEOTIDE SEQUENCE</scope>
    <source>
        <strain evidence="2">PMI_201</strain>
    </source>
</reference>
<dbReference type="AlphaFoldDB" id="A0AAD4PWW1"/>
<dbReference type="GeneID" id="70248727"/>
<dbReference type="RefSeq" id="XP_046070672.1">
    <property type="nucleotide sequence ID" value="XM_046218440.1"/>
</dbReference>
<organism evidence="2 3">
    <name type="scientific">Talaromyces proteolyticus</name>
    <dbReference type="NCBI Taxonomy" id="1131652"/>
    <lineage>
        <taxon>Eukaryota</taxon>
        <taxon>Fungi</taxon>
        <taxon>Dikarya</taxon>
        <taxon>Ascomycota</taxon>
        <taxon>Pezizomycotina</taxon>
        <taxon>Eurotiomycetes</taxon>
        <taxon>Eurotiomycetidae</taxon>
        <taxon>Eurotiales</taxon>
        <taxon>Trichocomaceae</taxon>
        <taxon>Talaromyces</taxon>
        <taxon>Talaromyces sect. Bacilispori</taxon>
    </lineage>
</organism>
<dbReference type="EMBL" id="JAJTJA010000008">
    <property type="protein sequence ID" value="KAH8695530.1"/>
    <property type="molecule type" value="Genomic_DNA"/>
</dbReference>